<name>A0A8S5NCX7_9CAUD</name>
<dbReference type="EMBL" id="BK015139">
    <property type="protein sequence ID" value="DAD92558.1"/>
    <property type="molecule type" value="Genomic_DNA"/>
</dbReference>
<organism evidence="1">
    <name type="scientific">Siphoviridae sp. ctUse40</name>
    <dbReference type="NCBI Taxonomy" id="2826356"/>
    <lineage>
        <taxon>Viruses</taxon>
        <taxon>Duplodnaviria</taxon>
        <taxon>Heunggongvirae</taxon>
        <taxon>Uroviricota</taxon>
        <taxon>Caudoviricetes</taxon>
    </lineage>
</organism>
<protein>
    <submittedName>
        <fullName evidence="1">Major tail protein</fullName>
    </submittedName>
</protein>
<sequence>MEKVFSPFEVTESIIKIDSKKWNLSCIGSIETEMEVKRITKSCAGVVKKTKIRGTGHGTGTISLHIPYDLYLKLYGMDGKTKLVDKVAAYGSDSVHPTFTYTGVGKDEDGVEVLIAIPCAVVSDGQKWNFENGTEEVQEIELAVEILPDDNEQGMYCIPVEELPVSITRKKWLEEFDATLVQKATA</sequence>
<evidence type="ECO:0000313" key="1">
    <source>
        <dbReference type="EMBL" id="DAD92558.1"/>
    </source>
</evidence>
<proteinExistence type="predicted"/>
<accession>A0A8S5NCX7</accession>
<reference evidence="1" key="1">
    <citation type="journal article" date="2021" name="Proc. Natl. Acad. Sci. U.S.A.">
        <title>A Catalog of Tens of Thousands of Viruses from Human Metagenomes Reveals Hidden Associations with Chronic Diseases.</title>
        <authorList>
            <person name="Tisza M.J."/>
            <person name="Buck C.B."/>
        </authorList>
    </citation>
    <scope>NUCLEOTIDE SEQUENCE</scope>
    <source>
        <strain evidence="1">CtUse40</strain>
    </source>
</reference>